<dbReference type="PANTHER" id="PTHR24148:SF64">
    <property type="entry name" value="HETEROKARYON INCOMPATIBILITY DOMAIN-CONTAINING PROTEIN"/>
    <property type="match status" value="1"/>
</dbReference>
<evidence type="ECO:0000256" key="1">
    <source>
        <dbReference type="SAM" id="MobiDB-lite"/>
    </source>
</evidence>
<gene>
    <name evidence="3" type="ORF">EV420DRAFT_1487162</name>
</gene>
<evidence type="ECO:0000313" key="4">
    <source>
        <dbReference type="Proteomes" id="UP001175211"/>
    </source>
</evidence>
<dbReference type="Proteomes" id="UP001175211">
    <property type="component" value="Unassembled WGS sequence"/>
</dbReference>
<comment type="caution">
    <text evidence="3">The sequence shown here is derived from an EMBL/GenBank/DDBJ whole genome shotgun (WGS) entry which is preliminary data.</text>
</comment>
<dbReference type="RefSeq" id="XP_060322565.1">
    <property type="nucleotide sequence ID" value="XM_060470489.1"/>
</dbReference>
<dbReference type="EMBL" id="JAUEPS010000113">
    <property type="protein sequence ID" value="KAK0437293.1"/>
    <property type="molecule type" value="Genomic_DNA"/>
</dbReference>
<evidence type="ECO:0000313" key="3">
    <source>
        <dbReference type="EMBL" id="KAK0437293.1"/>
    </source>
</evidence>
<evidence type="ECO:0000259" key="2">
    <source>
        <dbReference type="Pfam" id="PF06985"/>
    </source>
</evidence>
<dbReference type="PANTHER" id="PTHR24148">
    <property type="entry name" value="ANKYRIN REPEAT DOMAIN-CONTAINING PROTEIN 39 HOMOLOG-RELATED"/>
    <property type="match status" value="1"/>
</dbReference>
<proteinExistence type="predicted"/>
<feature type="region of interest" description="Disordered" evidence="1">
    <location>
        <begin position="100"/>
        <end position="121"/>
    </location>
</feature>
<name>A0AA39JAS9_ARMTA</name>
<accession>A0AA39JAS9</accession>
<feature type="compositionally biased region" description="Polar residues" evidence="1">
    <location>
        <begin position="101"/>
        <end position="112"/>
    </location>
</feature>
<sequence>MQSALRYALLARINLASTTLFARTLALAWGIRTATCNTCIPPRKQLLILYSLVCVSVSRENGKYPTILALSTIAGRSLLRRVKLIWKGLCSSFTAAKDSFPNGSSRSDQNRNPIPPSESESQEAILDSSDGFFDSDEFHVPVKMPGDIVLPQVTISAFTETGIAESSIKVPLQRVYTSQKPIISSCLADTPCADLGIQGILDQLNTTLGTSHSLDIPSLSSVLEDCIANNYDFGTAYCHLRRVWYTSDWSTIKDKLRRDEKKDRERREKALVGNRIVNPRLPPRRVWDLYGNRVVPWWYAEEWPKPISHRWMDEKDRNDVWTPINGYEWPVPIPKDVSLNLIRIEMLNLGAEYTWLDVLCLRQMGGPKEEIRVEEWRLDVPTIGRVYDGVGVVIYLSGLGRPLSLKECDMDDDRNWFRRAWTLQDVGIKRIIAGDTPDGPLHAKPIDDIGNYESEILTRFHWQLKSLEGLTSGYSDTIVNNTGQYEPREMQSPERAHVQRLGEVRISASDETRIPVSSIKIPLQREYRGRNPVIQPSLANTLCADLGIDGVLYQLNTALGTSYEMSSPLSLLLESWNKNGYDFGTAYGHIRPRWYTSLMSIEKDFRILEEDDQTMRKDAVRDSRTVKAQTPPRRVWDLYSNRVVPQWVIPKKTAPWAISHAWMDEKDRVKVCTPINRKEWPVPIPKDADLNFIRIEMLNLGAEYVWVDVLCLRQEDGDGEAQRTDSEWPLDVPTIGYVYRWAKMVVYYFSGLGRLLDDTAGNVESRRCWFKRAWTLQEISQHRIYAGTTDDSLTYAQAVGEKDRVRSFHEQLVALKKLALEDNSIFKWCRHMQTRSSVHPTDKVVGLAFPLRSLVIPAYDVNRSDEDTWKILVESMAEELRGEIFFLCPECRSIELEPRTDANTDTTTLEEGLKHSKWAPSWKQIMDMTLLSADSVSLRELVIRNDKKGIEETGDYHDGFCIESANVEGLFLGEPTKPDRYGRMIVIDHTGTSHVLNVVAMHQHPIPEGPYTTIGSRTMEYWVVGRRIPKRRFEKVSVIRIPNKDERKRLKELGVHTNSRNYLI</sequence>
<organism evidence="3 4">
    <name type="scientific">Armillaria tabescens</name>
    <name type="common">Ringless honey mushroom</name>
    <name type="synonym">Agaricus tabescens</name>
    <dbReference type="NCBI Taxonomy" id="1929756"/>
    <lineage>
        <taxon>Eukaryota</taxon>
        <taxon>Fungi</taxon>
        <taxon>Dikarya</taxon>
        <taxon>Basidiomycota</taxon>
        <taxon>Agaricomycotina</taxon>
        <taxon>Agaricomycetes</taxon>
        <taxon>Agaricomycetidae</taxon>
        <taxon>Agaricales</taxon>
        <taxon>Marasmiineae</taxon>
        <taxon>Physalacriaceae</taxon>
        <taxon>Desarmillaria</taxon>
    </lineage>
</organism>
<dbReference type="GeneID" id="85354037"/>
<feature type="domain" description="Heterokaryon incompatibility" evidence="2">
    <location>
        <begin position="657"/>
        <end position="750"/>
    </location>
</feature>
<dbReference type="Pfam" id="PF06985">
    <property type="entry name" value="HET"/>
    <property type="match status" value="1"/>
</dbReference>
<protein>
    <recommendedName>
        <fullName evidence="2">Heterokaryon incompatibility domain-containing protein</fullName>
    </recommendedName>
</protein>
<dbReference type="InterPro" id="IPR010730">
    <property type="entry name" value="HET"/>
</dbReference>
<reference evidence="3" key="1">
    <citation type="submission" date="2023-06" db="EMBL/GenBank/DDBJ databases">
        <authorList>
            <consortium name="Lawrence Berkeley National Laboratory"/>
            <person name="Ahrendt S."/>
            <person name="Sahu N."/>
            <person name="Indic B."/>
            <person name="Wong-Bajracharya J."/>
            <person name="Merenyi Z."/>
            <person name="Ke H.-M."/>
            <person name="Monk M."/>
            <person name="Kocsube S."/>
            <person name="Drula E."/>
            <person name="Lipzen A."/>
            <person name="Balint B."/>
            <person name="Henrissat B."/>
            <person name="Andreopoulos B."/>
            <person name="Martin F.M."/>
            <person name="Harder C.B."/>
            <person name="Rigling D."/>
            <person name="Ford K.L."/>
            <person name="Foster G.D."/>
            <person name="Pangilinan J."/>
            <person name="Papanicolaou A."/>
            <person name="Barry K."/>
            <person name="LaButti K."/>
            <person name="Viragh M."/>
            <person name="Koriabine M."/>
            <person name="Yan M."/>
            <person name="Riley R."/>
            <person name="Champramary S."/>
            <person name="Plett K.L."/>
            <person name="Tsai I.J."/>
            <person name="Slot J."/>
            <person name="Sipos G."/>
            <person name="Plett J."/>
            <person name="Nagy L.G."/>
            <person name="Grigoriev I.V."/>
        </authorList>
    </citation>
    <scope>NUCLEOTIDE SEQUENCE</scope>
    <source>
        <strain evidence="3">CCBAS 213</strain>
    </source>
</reference>
<keyword evidence="4" id="KW-1185">Reference proteome</keyword>
<dbReference type="AlphaFoldDB" id="A0AA39JAS9"/>
<dbReference type="InterPro" id="IPR052895">
    <property type="entry name" value="HetReg/Transcr_Mod"/>
</dbReference>